<sequence>MTLQLSKTTPRRQTPSVHRLRFQFDTAGTGGVWRPYGNDLVAALPDLLAVLGVRLGPIHRVIYHLDEWTITPRKLANAGRQVRLDGYRHKPAHTIDVLGVSGGRLTVRVDLGSTGDAETIAAQQCWDSEGGSLEGGSLEAG</sequence>
<evidence type="ECO:0000313" key="2">
    <source>
        <dbReference type="Proteomes" id="UP001317870"/>
    </source>
</evidence>
<dbReference type="InterPro" id="IPR046036">
    <property type="entry name" value="DUF5994"/>
</dbReference>
<dbReference type="Pfam" id="PF19457">
    <property type="entry name" value="DUF5994"/>
    <property type="match status" value="1"/>
</dbReference>
<name>A0ABM8CVI8_9NOCA</name>
<proteinExistence type="predicted"/>
<dbReference type="EMBL" id="AP026978">
    <property type="protein sequence ID" value="BDT98996.1"/>
    <property type="molecule type" value="Genomic_DNA"/>
</dbReference>
<protein>
    <submittedName>
        <fullName evidence="1">Uncharacterized protein</fullName>
    </submittedName>
</protein>
<organism evidence="1 2">
    <name type="scientific">Nocardia sputorum</name>
    <dbReference type="NCBI Taxonomy" id="2984338"/>
    <lineage>
        <taxon>Bacteria</taxon>
        <taxon>Bacillati</taxon>
        <taxon>Actinomycetota</taxon>
        <taxon>Actinomycetes</taxon>
        <taxon>Mycobacteriales</taxon>
        <taxon>Nocardiaceae</taxon>
        <taxon>Nocardia</taxon>
    </lineage>
</organism>
<reference evidence="1 2" key="1">
    <citation type="submission" date="2022-11" db="EMBL/GenBank/DDBJ databases">
        <title>Genome Sequencing of Nocardia sp. ON39_IFM12276 and assembly.</title>
        <authorList>
            <person name="Shimojima M."/>
            <person name="Toyokawa M."/>
            <person name="Uesaka K."/>
        </authorList>
    </citation>
    <scope>NUCLEOTIDE SEQUENCE [LARGE SCALE GENOMIC DNA]</scope>
    <source>
        <strain evidence="1 2">IFM 12276</strain>
    </source>
</reference>
<keyword evidence="2" id="KW-1185">Reference proteome</keyword>
<accession>A0ABM8CVI8</accession>
<dbReference type="RefSeq" id="WP_281879086.1">
    <property type="nucleotide sequence ID" value="NZ_AP026976.1"/>
</dbReference>
<gene>
    <name evidence="1" type="ORF">IFM12276_20250</name>
</gene>
<evidence type="ECO:0000313" key="1">
    <source>
        <dbReference type="EMBL" id="BDT98996.1"/>
    </source>
</evidence>
<dbReference type="Proteomes" id="UP001317870">
    <property type="component" value="Chromosome"/>
</dbReference>